<accession>A0A2I0KPK8</accession>
<dbReference type="OrthoDB" id="2020015at2759"/>
<dbReference type="Proteomes" id="UP000233551">
    <property type="component" value="Unassembled WGS sequence"/>
</dbReference>
<dbReference type="STRING" id="22663.A0A2I0KPK8"/>
<keyword evidence="2" id="KW-1185">Reference proteome</keyword>
<dbReference type="AlphaFoldDB" id="A0A2I0KPK8"/>
<dbReference type="EMBL" id="PGOL01000453">
    <property type="protein sequence ID" value="PKI70418.1"/>
    <property type="molecule type" value="Genomic_DNA"/>
</dbReference>
<evidence type="ECO:0000313" key="1">
    <source>
        <dbReference type="EMBL" id="PKI70418.1"/>
    </source>
</evidence>
<proteinExistence type="predicted"/>
<dbReference type="PANTHER" id="PTHR33645:SF2">
    <property type="entry name" value="FAMILY PROTEIN, PUTATIVE (DUF3754)-RELATED"/>
    <property type="match status" value="1"/>
</dbReference>
<protein>
    <submittedName>
        <fullName evidence="1">Uncharacterized protein</fullName>
    </submittedName>
</protein>
<sequence length="660" mass="75275">MLSCQISPALPSAGSPRSPTLFSTHHHRRRRRRRPSLSNAFKSEMHLPFRPFQADFKARIACGNDEEEDEDEDDVAGQPKRFIQIPRQKYIPVSKSELLDAIAMSMFDTPEDARQFLDVSSCLDSVLHAEQKGILEEMRADYSFFTAFATRKDGDAYEDDTLCRVAIATRFQRALMGLLKDAQFEELSTKDLMLVSALNTDYLLTLPISVDWKKASQSNAIIFRRGYTTEKQKGLLLAEKLDYIQSRLLQRIIFVISKPLAKVASWMFETIESSDSTQQIKDLANKMKHRFLDVSDFQRSYIHEDKNWGDKLQVGSESVQELPIWVAAQRAIAHYEAFLSSNGPRGRLLRKFLTWTGLAAPAPETQFELENDNNATDPYLRPILLSRISLGDIWKPAAERWYGNDIWEALRTSVSILFSQSILQEAAFQELMLLYIKEMNEKDVSAESGVGLQLKIYKSIPIPDLPVIFPYKKLYFRIIDSVRLDVATLLGLLAYIINYKFEDIRSSPSAILFDAIAITALIVFAIRVVLGYKQTSDRYQLLVNKTLYEKTEASGFGSVHFLLDASEQQKFKEAILAYAILLRANNSQMNCRQRIGDECERFVYNMFKQQVDMPVDKALETLLRLGLATETYANGSTSLQAIPCPKACQALKERWNTFLV</sequence>
<dbReference type="Pfam" id="PF12576">
    <property type="entry name" value="DUF3754"/>
    <property type="match status" value="1"/>
</dbReference>
<evidence type="ECO:0000313" key="2">
    <source>
        <dbReference type="Proteomes" id="UP000233551"/>
    </source>
</evidence>
<dbReference type="PANTHER" id="PTHR33645">
    <property type="entry name" value="AMINOPEPTIDASE (DUF3754)"/>
    <property type="match status" value="1"/>
</dbReference>
<gene>
    <name evidence="1" type="ORF">CRG98_009193</name>
</gene>
<name>A0A2I0KPK8_PUNGR</name>
<organism evidence="1 2">
    <name type="scientific">Punica granatum</name>
    <name type="common">Pomegranate</name>
    <dbReference type="NCBI Taxonomy" id="22663"/>
    <lineage>
        <taxon>Eukaryota</taxon>
        <taxon>Viridiplantae</taxon>
        <taxon>Streptophyta</taxon>
        <taxon>Embryophyta</taxon>
        <taxon>Tracheophyta</taxon>
        <taxon>Spermatophyta</taxon>
        <taxon>Magnoliopsida</taxon>
        <taxon>eudicotyledons</taxon>
        <taxon>Gunneridae</taxon>
        <taxon>Pentapetalae</taxon>
        <taxon>rosids</taxon>
        <taxon>malvids</taxon>
        <taxon>Myrtales</taxon>
        <taxon>Lythraceae</taxon>
        <taxon>Punica</taxon>
    </lineage>
</organism>
<comment type="caution">
    <text evidence="1">The sequence shown here is derived from an EMBL/GenBank/DDBJ whole genome shotgun (WGS) entry which is preliminary data.</text>
</comment>
<reference evidence="1 2" key="1">
    <citation type="submission" date="2017-11" db="EMBL/GenBank/DDBJ databases">
        <title>De-novo sequencing of pomegranate (Punica granatum L.) genome.</title>
        <authorList>
            <person name="Akparov Z."/>
            <person name="Amiraslanov A."/>
            <person name="Hajiyeva S."/>
            <person name="Abbasov M."/>
            <person name="Kaur K."/>
            <person name="Hamwieh A."/>
            <person name="Solovyev V."/>
            <person name="Salamov A."/>
            <person name="Braich B."/>
            <person name="Kosarev P."/>
            <person name="Mahmoud A."/>
            <person name="Hajiyev E."/>
            <person name="Babayeva S."/>
            <person name="Izzatullayeva V."/>
            <person name="Mammadov A."/>
            <person name="Mammadov A."/>
            <person name="Sharifova S."/>
            <person name="Ojaghi J."/>
            <person name="Eynullazada K."/>
            <person name="Bayramov B."/>
            <person name="Abdulazimova A."/>
            <person name="Shahmuradov I."/>
        </authorList>
    </citation>
    <scope>NUCLEOTIDE SEQUENCE [LARGE SCALE GENOMIC DNA]</scope>
    <source>
        <strain evidence="2">cv. AG2017</strain>
        <tissue evidence="1">Leaf</tissue>
    </source>
</reference>
<dbReference type="InterPro" id="IPR022227">
    <property type="entry name" value="DUF3754"/>
</dbReference>
<dbReference type="GeneID" id="116203644"/>